<gene>
    <name evidence="3" type="ORF">DNR46_35545</name>
</gene>
<feature type="domain" description="Activator of Hsp90 ATPase homologue 1/2-like C-terminal" evidence="2">
    <location>
        <begin position="15"/>
        <end position="137"/>
    </location>
</feature>
<dbReference type="InterPro" id="IPR013538">
    <property type="entry name" value="ASHA1/2-like_C"/>
</dbReference>
<dbReference type="Pfam" id="PF08327">
    <property type="entry name" value="AHSA1"/>
    <property type="match status" value="1"/>
</dbReference>
<comment type="similarity">
    <text evidence="1">Belongs to the AHA1 family.</text>
</comment>
<evidence type="ECO:0000313" key="3">
    <source>
        <dbReference type="EMBL" id="RNJ41230.1"/>
    </source>
</evidence>
<sequence length="140" mass="15189">MPSAEVKARVALDLDADAHVVFAAWVDPSMMERWLFKSPTNTLEAQTDPRAGGALSIVEHERSEVITHDGRYAICEAPTRLSFTLAVPKHFAGLAQIDVTITPRGSGSHLDFQASGAGPPDAQQLWEKMLANLAQALKVR</sequence>
<evidence type="ECO:0000313" key="4">
    <source>
        <dbReference type="Proteomes" id="UP000275436"/>
    </source>
</evidence>
<dbReference type="RefSeq" id="WP_123170586.1">
    <property type="nucleotide sequence ID" value="NZ_QKOD01000023.1"/>
</dbReference>
<dbReference type="InterPro" id="IPR023393">
    <property type="entry name" value="START-like_dom_sf"/>
</dbReference>
<dbReference type="SUPFAM" id="SSF55961">
    <property type="entry name" value="Bet v1-like"/>
    <property type="match status" value="1"/>
</dbReference>
<organism evidence="3 4">
    <name type="scientific">Mesorhizobium japonicum</name>
    <dbReference type="NCBI Taxonomy" id="2066070"/>
    <lineage>
        <taxon>Bacteria</taxon>
        <taxon>Pseudomonadati</taxon>
        <taxon>Pseudomonadota</taxon>
        <taxon>Alphaproteobacteria</taxon>
        <taxon>Hyphomicrobiales</taxon>
        <taxon>Phyllobacteriaceae</taxon>
        <taxon>Mesorhizobium</taxon>
    </lineage>
</organism>
<dbReference type="AlphaFoldDB" id="A0A3M9X127"/>
<comment type="caution">
    <text evidence="3">The sequence shown here is derived from an EMBL/GenBank/DDBJ whole genome shotgun (WGS) entry which is preliminary data.</text>
</comment>
<protein>
    <recommendedName>
        <fullName evidence="2">Activator of Hsp90 ATPase homologue 1/2-like C-terminal domain-containing protein</fullName>
    </recommendedName>
</protein>
<dbReference type="EMBL" id="QKOD01000023">
    <property type="protein sequence ID" value="RNJ41230.1"/>
    <property type="molecule type" value="Genomic_DNA"/>
</dbReference>
<evidence type="ECO:0000259" key="2">
    <source>
        <dbReference type="Pfam" id="PF08327"/>
    </source>
</evidence>
<proteinExistence type="inferred from homology"/>
<accession>A0A3M9X127</accession>
<dbReference type="Gene3D" id="3.30.530.20">
    <property type="match status" value="1"/>
</dbReference>
<evidence type="ECO:0000256" key="1">
    <source>
        <dbReference type="ARBA" id="ARBA00006817"/>
    </source>
</evidence>
<name>A0A3M9X127_9HYPH</name>
<reference evidence="3 4" key="1">
    <citation type="journal article" date="2018" name="Mol. Plant Microbe Interact.">
        <title>Taxonomically Different Co-Microsymbionts of a Relict Legume, Oxytropis popoviana, Have Complementary Sets of Symbiotic Genes and Together Increase the Efficiency of Plant Nodulation.</title>
        <authorList>
            <person name="Safronova V."/>
            <person name="Belimov A."/>
            <person name="Sazanova A."/>
            <person name="Chirak E."/>
            <person name="Verkhozina A."/>
            <person name="Kuznetsova I."/>
            <person name="Andronov E."/>
            <person name="Puhalsky J."/>
            <person name="Tikhonovich I."/>
        </authorList>
    </citation>
    <scope>NUCLEOTIDE SEQUENCE [LARGE SCALE GENOMIC DNA]</scope>
    <source>
        <strain evidence="3 4">Opo-235</strain>
    </source>
</reference>
<dbReference type="CDD" id="cd07814">
    <property type="entry name" value="SRPBCC_CalC_Aha1-like"/>
    <property type="match status" value="1"/>
</dbReference>
<dbReference type="Proteomes" id="UP000275436">
    <property type="component" value="Unassembled WGS sequence"/>
</dbReference>